<proteinExistence type="predicted"/>
<dbReference type="Pfam" id="PF04985">
    <property type="entry name" value="Phage_tube"/>
    <property type="match status" value="1"/>
</dbReference>
<protein>
    <submittedName>
        <fullName evidence="1">Phage major tail tube protein</fullName>
    </submittedName>
</protein>
<name>A0A1S2CXR8_AERSO</name>
<dbReference type="Proteomes" id="UP000179934">
    <property type="component" value="Unassembled WGS sequence"/>
</dbReference>
<organism evidence="1 2">
    <name type="scientific">Aeromonas sobria</name>
    <dbReference type="NCBI Taxonomy" id="646"/>
    <lineage>
        <taxon>Bacteria</taxon>
        <taxon>Pseudomonadati</taxon>
        <taxon>Pseudomonadota</taxon>
        <taxon>Gammaproteobacteria</taxon>
        <taxon>Aeromonadales</taxon>
        <taxon>Aeromonadaceae</taxon>
        <taxon>Aeromonas</taxon>
    </lineage>
</organism>
<comment type="caution">
    <text evidence="1">The sequence shown here is derived from an EMBL/GenBank/DDBJ whole genome shotgun (WGS) entry which is preliminary data.</text>
</comment>
<reference evidence="1 2" key="1">
    <citation type="submission" date="2016-09" db="EMBL/GenBank/DDBJ databases">
        <title>Draft Genome Sequence of Aeromonas sobria Strain 08005, Isolated from Sick Rana catesbeiana.</title>
        <authorList>
            <person name="Yang Q."/>
        </authorList>
    </citation>
    <scope>NUCLEOTIDE SEQUENCE [LARGE SCALE GENOMIC DNA]</scope>
    <source>
        <strain evidence="1 2">08005</strain>
    </source>
</reference>
<dbReference type="OrthoDB" id="3078668at2"/>
<dbReference type="NCBIfam" id="TIGR01611">
    <property type="entry name" value="tail_tube"/>
    <property type="match status" value="1"/>
</dbReference>
<accession>A0A1S2CXR8</accession>
<sequence>MALPRKLKRLNVFLNGDNWVGEAEDFTPAKLSRKFEAYRGGGMGGAVNIDMGLDDSALDVSFTFGGYGDQLLRCMGEPKADGTSLRFAGSTQRDDSGEVMAVEIVCRGRFKELDRGTLKAGDNTQAKVSMVNTYYKETVNGQVMHEIDLINMIEIGPDGVDRMAEHRKAIGL</sequence>
<evidence type="ECO:0000313" key="1">
    <source>
        <dbReference type="EMBL" id="OHY92471.1"/>
    </source>
</evidence>
<dbReference type="GeneID" id="58923822"/>
<dbReference type="EMBL" id="MKFU01000014">
    <property type="protein sequence ID" value="OHY92471.1"/>
    <property type="molecule type" value="Genomic_DNA"/>
</dbReference>
<dbReference type="AlphaFoldDB" id="A0A1S2CXR8"/>
<evidence type="ECO:0000313" key="2">
    <source>
        <dbReference type="Proteomes" id="UP000179934"/>
    </source>
</evidence>
<gene>
    <name evidence="1" type="ORF">BJD16_13390</name>
</gene>
<dbReference type="RefSeq" id="WP_042023238.1">
    <property type="nucleotide sequence ID" value="NZ_CDBW01000041.1"/>
</dbReference>
<dbReference type="InterPro" id="IPR006498">
    <property type="entry name" value="Tail_tube"/>
</dbReference>
<dbReference type="STRING" id="646.BJD16_13390"/>